<protein>
    <recommendedName>
        <fullName evidence="4">Ankyrin repeat protein</fullName>
    </recommendedName>
</protein>
<dbReference type="SUPFAM" id="SSF48403">
    <property type="entry name" value="Ankyrin repeat"/>
    <property type="match status" value="1"/>
</dbReference>
<dbReference type="InterPro" id="IPR036770">
    <property type="entry name" value="Ankyrin_rpt-contain_sf"/>
</dbReference>
<dbReference type="Proteomes" id="UP001283341">
    <property type="component" value="Unassembled WGS sequence"/>
</dbReference>
<keyword evidence="3" id="KW-1185">Reference proteome</keyword>
<keyword evidence="1" id="KW-0040">ANK repeat</keyword>
<evidence type="ECO:0000313" key="2">
    <source>
        <dbReference type="EMBL" id="KAK3329815.1"/>
    </source>
</evidence>
<dbReference type="PROSITE" id="PS50297">
    <property type="entry name" value="ANK_REP_REGION"/>
    <property type="match status" value="1"/>
</dbReference>
<dbReference type="Gene3D" id="1.25.40.20">
    <property type="entry name" value="Ankyrin repeat-containing domain"/>
    <property type="match status" value="1"/>
</dbReference>
<sequence>MRRRHHPGHPDITLRELDGTICPHILTRSAEGAPLHYAALNNKLEAVEWLLNHGARVDAPSQGLYKCGEHIDHIARGFISPTWYPTAGVFRATFDFGKLRGIMILGHDQGLVDKMSKLSDGVIDDILDDYGRAESDRSVLFLECDHQDPSKFLGGVTFSSALGSTC</sequence>
<dbReference type="EMBL" id="JAUEDM010000001">
    <property type="protein sequence ID" value="KAK3329815.1"/>
    <property type="molecule type" value="Genomic_DNA"/>
</dbReference>
<reference evidence="2" key="2">
    <citation type="submission" date="2023-06" db="EMBL/GenBank/DDBJ databases">
        <authorList>
            <consortium name="Lawrence Berkeley National Laboratory"/>
            <person name="Haridas S."/>
            <person name="Hensen N."/>
            <person name="Bonometti L."/>
            <person name="Westerberg I."/>
            <person name="Brannstrom I.O."/>
            <person name="Guillou S."/>
            <person name="Cros-Aarteil S."/>
            <person name="Calhoun S."/>
            <person name="Kuo A."/>
            <person name="Mondo S."/>
            <person name="Pangilinan J."/>
            <person name="Riley R."/>
            <person name="Labutti K."/>
            <person name="Andreopoulos B."/>
            <person name="Lipzen A."/>
            <person name="Chen C."/>
            <person name="Yanf M."/>
            <person name="Daum C."/>
            <person name="Ng V."/>
            <person name="Clum A."/>
            <person name="Steindorff A."/>
            <person name="Ohm R."/>
            <person name="Martin F."/>
            <person name="Silar P."/>
            <person name="Natvig D."/>
            <person name="Lalanne C."/>
            <person name="Gautier V."/>
            <person name="Ament-Velasquez S.L."/>
            <person name="Kruys A."/>
            <person name="Hutchinson M.I."/>
            <person name="Powell A.J."/>
            <person name="Barry K."/>
            <person name="Miller A.N."/>
            <person name="Grigoriev I.V."/>
            <person name="Debuchy R."/>
            <person name="Gladieux P."/>
            <person name="Thoren M.H."/>
            <person name="Johannesson H."/>
        </authorList>
    </citation>
    <scope>NUCLEOTIDE SEQUENCE</scope>
    <source>
        <strain evidence="2">CBS 118394</strain>
    </source>
</reference>
<accession>A0AAE0IRP7</accession>
<dbReference type="AlphaFoldDB" id="A0AAE0IRP7"/>
<proteinExistence type="predicted"/>
<gene>
    <name evidence="2" type="ORF">B0H66DRAFT_597381</name>
</gene>
<dbReference type="Pfam" id="PF00023">
    <property type="entry name" value="Ank"/>
    <property type="match status" value="1"/>
</dbReference>
<dbReference type="PROSITE" id="PS50088">
    <property type="entry name" value="ANK_REPEAT"/>
    <property type="match status" value="1"/>
</dbReference>
<dbReference type="InterPro" id="IPR002110">
    <property type="entry name" value="Ankyrin_rpt"/>
</dbReference>
<organism evidence="2 3">
    <name type="scientific">Apodospora peruviana</name>
    <dbReference type="NCBI Taxonomy" id="516989"/>
    <lineage>
        <taxon>Eukaryota</taxon>
        <taxon>Fungi</taxon>
        <taxon>Dikarya</taxon>
        <taxon>Ascomycota</taxon>
        <taxon>Pezizomycotina</taxon>
        <taxon>Sordariomycetes</taxon>
        <taxon>Sordariomycetidae</taxon>
        <taxon>Sordariales</taxon>
        <taxon>Lasiosphaeriaceae</taxon>
        <taxon>Apodospora</taxon>
    </lineage>
</organism>
<evidence type="ECO:0000256" key="1">
    <source>
        <dbReference type="PROSITE-ProRule" id="PRU00023"/>
    </source>
</evidence>
<evidence type="ECO:0008006" key="4">
    <source>
        <dbReference type="Google" id="ProtNLM"/>
    </source>
</evidence>
<comment type="caution">
    <text evidence="2">The sequence shown here is derived from an EMBL/GenBank/DDBJ whole genome shotgun (WGS) entry which is preliminary data.</text>
</comment>
<reference evidence="2" key="1">
    <citation type="journal article" date="2023" name="Mol. Phylogenet. Evol.">
        <title>Genome-scale phylogeny and comparative genomics of the fungal order Sordariales.</title>
        <authorList>
            <person name="Hensen N."/>
            <person name="Bonometti L."/>
            <person name="Westerberg I."/>
            <person name="Brannstrom I.O."/>
            <person name="Guillou S."/>
            <person name="Cros-Aarteil S."/>
            <person name="Calhoun S."/>
            <person name="Haridas S."/>
            <person name="Kuo A."/>
            <person name="Mondo S."/>
            <person name="Pangilinan J."/>
            <person name="Riley R."/>
            <person name="LaButti K."/>
            <person name="Andreopoulos B."/>
            <person name="Lipzen A."/>
            <person name="Chen C."/>
            <person name="Yan M."/>
            <person name="Daum C."/>
            <person name="Ng V."/>
            <person name="Clum A."/>
            <person name="Steindorff A."/>
            <person name="Ohm R.A."/>
            <person name="Martin F."/>
            <person name="Silar P."/>
            <person name="Natvig D.O."/>
            <person name="Lalanne C."/>
            <person name="Gautier V."/>
            <person name="Ament-Velasquez S.L."/>
            <person name="Kruys A."/>
            <person name="Hutchinson M.I."/>
            <person name="Powell A.J."/>
            <person name="Barry K."/>
            <person name="Miller A.N."/>
            <person name="Grigoriev I.V."/>
            <person name="Debuchy R."/>
            <person name="Gladieux P."/>
            <person name="Hiltunen Thoren M."/>
            <person name="Johannesson H."/>
        </authorList>
    </citation>
    <scope>NUCLEOTIDE SEQUENCE</scope>
    <source>
        <strain evidence="2">CBS 118394</strain>
    </source>
</reference>
<name>A0AAE0IRP7_9PEZI</name>
<evidence type="ECO:0000313" key="3">
    <source>
        <dbReference type="Proteomes" id="UP001283341"/>
    </source>
</evidence>
<feature type="repeat" description="ANK" evidence="1">
    <location>
        <begin position="30"/>
        <end position="62"/>
    </location>
</feature>